<dbReference type="GO" id="GO:0019284">
    <property type="term" value="P:L-methionine salvage from S-adenosylmethionine"/>
    <property type="evidence" value="ECO:0007669"/>
    <property type="project" value="TreeGrafter"/>
</dbReference>
<dbReference type="InterPro" id="IPR035994">
    <property type="entry name" value="Nucleoside_phosphorylase_sf"/>
</dbReference>
<proteinExistence type="predicted"/>
<feature type="domain" description="Nucleoside phosphorylase" evidence="1">
    <location>
        <begin position="28"/>
        <end position="269"/>
    </location>
</feature>
<sequence>MDAGYNALPHVGGLVCTAGHDRRMSNITIAIQCALPKEAAPIIAALEGVRRHDEFGVEVAEGTYRGVGTVVCIGGMGTVSAGAATQLIIARCEPKLLIFSGIAGGLNPRLGVGDIVVGAELHYLETNTPIIAECAPYLEWFRSDEGLVVAAERALDRGGYRQVPSLRQDMDDDGADGRHAPRLGAGPRYVRGVVATSDQFNTDADVLRHIVESVHADCEEMEGAAAAHVSAKCGVPFLAIRSISNRCGESYESLDGHEHDLVNAADAAATVTLGTLDALMENGTLAAAPTAA</sequence>
<dbReference type="GO" id="GO:0005829">
    <property type="term" value="C:cytosol"/>
    <property type="evidence" value="ECO:0007669"/>
    <property type="project" value="TreeGrafter"/>
</dbReference>
<name>A0A087DK46_9BIFI</name>
<dbReference type="SUPFAM" id="SSF53167">
    <property type="entry name" value="Purine and uridine phosphorylases"/>
    <property type="match status" value="1"/>
</dbReference>
<dbReference type="AlphaFoldDB" id="A0A087DK46"/>
<protein>
    <submittedName>
        <fullName evidence="2">5'-methylthioadenosine nucleosidase / S-adenosylhomocysteine nucleosidase</fullName>
        <ecNumber evidence="2">3.2.2.9</ecNumber>
    </submittedName>
</protein>
<dbReference type="Pfam" id="PF01048">
    <property type="entry name" value="PNP_UDP_1"/>
    <property type="match status" value="1"/>
</dbReference>
<keyword evidence="2" id="KW-0378">Hydrolase</keyword>
<dbReference type="GO" id="GO:0009116">
    <property type="term" value="P:nucleoside metabolic process"/>
    <property type="evidence" value="ECO:0007669"/>
    <property type="project" value="InterPro"/>
</dbReference>
<evidence type="ECO:0000313" key="3">
    <source>
        <dbReference type="Proteomes" id="UP000029033"/>
    </source>
</evidence>
<dbReference type="PANTHER" id="PTHR46832:SF1">
    <property type="entry name" value="5'-METHYLTHIOADENOSINE_S-ADENOSYLHOMOCYSTEINE NUCLEOSIDASE"/>
    <property type="match status" value="1"/>
</dbReference>
<dbReference type="CDD" id="cd09008">
    <property type="entry name" value="MTAN"/>
    <property type="match status" value="1"/>
</dbReference>
<comment type="caution">
    <text evidence="2">The sequence shown here is derived from an EMBL/GenBank/DDBJ whole genome shotgun (WGS) entry which is preliminary data.</text>
</comment>
<dbReference type="Gene3D" id="3.40.50.1580">
    <property type="entry name" value="Nucleoside phosphorylase domain"/>
    <property type="match status" value="1"/>
</dbReference>
<keyword evidence="3" id="KW-1185">Reference proteome</keyword>
<dbReference type="EC" id="3.2.2.9" evidence="2"/>
<dbReference type="GO" id="GO:0008782">
    <property type="term" value="F:adenosylhomocysteine nucleosidase activity"/>
    <property type="evidence" value="ECO:0007669"/>
    <property type="project" value="UniProtKB-EC"/>
</dbReference>
<dbReference type="EMBL" id="JGZO01000001">
    <property type="protein sequence ID" value="KFI95896.1"/>
    <property type="molecule type" value="Genomic_DNA"/>
</dbReference>
<accession>A0A087DK46</accession>
<keyword evidence="2" id="KW-0326">Glycosidase</keyword>
<dbReference type="STRING" id="158787.BSCA_1193"/>
<reference evidence="2 3" key="1">
    <citation type="submission" date="2014-03" db="EMBL/GenBank/DDBJ databases">
        <title>Genomics of Bifidobacteria.</title>
        <authorList>
            <person name="Ventura M."/>
            <person name="Milani C."/>
            <person name="Lugli G.A."/>
        </authorList>
    </citation>
    <scope>NUCLEOTIDE SEQUENCE [LARGE SCALE GENOMIC DNA]</scope>
    <source>
        <strain evidence="2 3">LMG 21589</strain>
    </source>
</reference>
<dbReference type="eggNOG" id="COG0775">
    <property type="taxonomic scope" value="Bacteria"/>
</dbReference>
<dbReference type="PANTHER" id="PTHR46832">
    <property type="entry name" value="5'-METHYLTHIOADENOSINE/S-ADENOSYLHOMOCYSTEINE NUCLEOSIDASE"/>
    <property type="match status" value="1"/>
</dbReference>
<dbReference type="GO" id="GO:0008930">
    <property type="term" value="F:methylthioadenosine nucleosidase activity"/>
    <property type="evidence" value="ECO:0007669"/>
    <property type="project" value="TreeGrafter"/>
</dbReference>
<dbReference type="Proteomes" id="UP000029033">
    <property type="component" value="Unassembled WGS sequence"/>
</dbReference>
<evidence type="ECO:0000313" key="2">
    <source>
        <dbReference type="EMBL" id="KFI95896.1"/>
    </source>
</evidence>
<gene>
    <name evidence="2" type="ORF">BSCA_1193</name>
</gene>
<dbReference type="InterPro" id="IPR000845">
    <property type="entry name" value="Nucleoside_phosphorylase_d"/>
</dbReference>
<evidence type="ECO:0000259" key="1">
    <source>
        <dbReference type="Pfam" id="PF01048"/>
    </source>
</evidence>
<organism evidence="2 3">
    <name type="scientific">Bifidobacterium scardovii</name>
    <dbReference type="NCBI Taxonomy" id="158787"/>
    <lineage>
        <taxon>Bacteria</taxon>
        <taxon>Bacillati</taxon>
        <taxon>Actinomycetota</taxon>
        <taxon>Actinomycetes</taxon>
        <taxon>Bifidobacteriales</taxon>
        <taxon>Bifidobacteriaceae</taxon>
        <taxon>Bifidobacterium</taxon>
    </lineage>
</organism>